<dbReference type="EMBL" id="FMUS01000008">
    <property type="protein sequence ID" value="SCY44135.1"/>
    <property type="molecule type" value="Genomic_DNA"/>
</dbReference>
<protein>
    <submittedName>
        <fullName evidence="6">Tagatose-6-phosphate ketose/aldose isomerase</fullName>
    </submittedName>
</protein>
<dbReference type="SUPFAM" id="SSF53697">
    <property type="entry name" value="SIS domain"/>
    <property type="match status" value="1"/>
</dbReference>
<dbReference type="Pfam" id="PF01380">
    <property type="entry name" value="SIS"/>
    <property type="match status" value="2"/>
</dbReference>
<evidence type="ECO:0000256" key="1">
    <source>
        <dbReference type="ARBA" id="ARBA00007748"/>
    </source>
</evidence>
<dbReference type="PANTHER" id="PTHR32502">
    <property type="entry name" value="N-ACETYLGALACTOSAMINE PERMEASE II COMPONENT-RELATED"/>
    <property type="match status" value="1"/>
</dbReference>
<dbReference type="GO" id="GO:0016787">
    <property type="term" value="F:hydrolase activity"/>
    <property type="evidence" value="ECO:0007669"/>
    <property type="project" value="UniProtKB-KW"/>
</dbReference>
<dbReference type="Gene3D" id="3.40.50.10490">
    <property type="entry name" value="Glucose-6-phosphate isomerase like protein, domain 1"/>
    <property type="match status" value="2"/>
</dbReference>
<evidence type="ECO:0000256" key="4">
    <source>
        <dbReference type="ARBA" id="ARBA00029292"/>
    </source>
</evidence>
<keyword evidence="2" id="KW-0677">Repeat</keyword>
<evidence type="ECO:0000256" key="2">
    <source>
        <dbReference type="ARBA" id="ARBA00022737"/>
    </source>
</evidence>
<feature type="domain" description="SIS" evidence="5">
    <location>
        <begin position="222"/>
        <end position="375"/>
    </location>
</feature>
<dbReference type="AlphaFoldDB" id="A0A1G5FXR6"/>
<dbReference type="CDD" id="cd05008">
    <property type="entry name" value="SIS_GlmS_GlmD_1"/>
    <property type="match status" value="1"/>
</dbReference>
<evidence type="ECO:0000256" key="3">
    <source>
        <dbReference type="ARBA" id="ARBA00022801"/>
    </source>
</evidence>
<dbReference type="PANTHER" id="PTHR32502:SF3">
    <property type="entry name" value="D-GALACTOSAMINE-6-PHOSPHATE DEAMINASE AGAS-RELATED"/>
    <property type="match status" value="1"/>
</dbReference>
<comment type="similarity">
    <text evidence="1">Belongs to the SIS family. AgaS subfamily.</text>
</comment>
<dbReference type="CDD" id="cd05010">
    <property type="entry name" value="SIS_AgaS_like"/>
    <property type="match status" value="1"/>
</dbReference>
<dbReference type="InterPro" id="IPR035464">
    <property type="entry name" value="SIS_AgaS"/>
</dbReference>
<dbReference type="InterPro" id="IPR046348">
    <property type="entry name" value="SIS_dom_sf"/>
</dbReference>
<dbReference type="GO" id="GO:1901135">
    <property type="term" value="P:carbohydrate derivative metabolic process"/>
    <property type="evidence" value="ECO:0007669"/>
    <property type="project" value="InterPro"/>
</dbReference>
<name>A0A1G5FXR6_9FIRM</name>
<keyword evidence="7" id="KW-1185">Reference proteome</keyword>
<dbReference type="InterPro" id="IPR001347">
    <property type="entry name" value="SIS_dom"/>
</dbReference>
<evidence type="ECO:0000313" key="6">
    <source>
        <dbReference type="EMBL" id="SCY44135.1"/>
    </source>
</evidence>
<dbReference type="STRING" id="1120976.SAMN03080606_01538"/>
<dbReference type="GO" id="GO:0097367">
    <property type="term" value="F:carbohydrate derivative binding"/>
    <property type="evidence" value="ECO:0007669"/>
    <property type="project" value="InterPro"/>
</dbReference>
<sequence length="399" mass="43728">MISFLGYDIPKLKGLGGDLTAKEILQQPDLWLETYQLIVRQRDEISAFMEKINKEKGIRIIFTGAGSSAFVGDAVTPYLSRKMGCNVESIATTDLVTNPDNYLFSDIPTLLISCARSGNSPESVATVQLAEKIVKNLYQLVITCNPNGELAKQTRGNQKALLVLMPEDSNDKGFAMTGSFTTMVLSSLLIFSEPKLEEYKSLVEKIAAHGKKMMKTNSINEAIKDLAQSNFNRGIYLGSSCLKGLAQEASLKMLELTAGSVNTDSNSALGFRHGPKSVVNEETVVVFCISSDAYTRQYELDLLKEMASENKAQKLICFTPIDDEEVRSLADLTIFIGEGIEKEIDDVILLFPNVLIAQMLAFQKAITLGITPDNPCPSGTVNRVVKGVVIYPFNLRPVS</sequence>
<keyword evidence="3" id="KW-0378">Hydrolase</keyword>
<dbReference type="Proteomes" id="UP000198636">
    <property type="component" value="Unassembled WGS sequence"/>
</dbReference>
<dbReference type="OrthoDB" id="9779207at2"/>
<evidence type="ECO:0000259" key="5">
    <source>
        <dbReference type="PROSITE" id="PS51464"/>
    </source>
</evidence>
<evidence type="ECO:0000313" key="7">
    <source>
        <dbReference type="Proteomes" id="UP000198636"/>
    </source>
</evidence>
<comment type="catalytic activity">
    <reaction evidence="4">
        <text>D-galactosamine 6-phosphate + H2O = D-tagatopyranose 1-phosphate + NH4(+)</text>
        <dbReference type="Rhea" id="RHEA:47680"/>
        <dbReference type="ChEBI" id="CHEBI:15377"/>
        <dbReference type="ChEBI" id="CHEBI:28938"/>
        <dbReference type="ChEBI" id="CHEBI:71674"/>
        <dbReference type="ChEBI" id="CHEBI:138150"/>
    </reaction>
</comment>
<keyword evidence="6" id="KW-0413">Isomerase</keyword>
<gene>
    <name evidence="6" type="ORF">SAMN03080606_01538</name>
</gene>
<dbReference type="PROSITE" id="PS51464">
    <property type="entry name" value="SIS"/>
    <property type="match status" value="2"/>
</dbReference>
<dbReference type="RefSeq" id="WP_091541880.1">
    <property type="nucleotide sequence ID" value="NZ_FMUS01000008.1"/>
</dbReference>
<organism evidence="6 7">
    <name type="scientific">Alkaliphilus peptidifermentans DSM 18978</name>
    <dbReference type="NCBI Taxonomy" id="1120976"/>
    <lineage>
        <taxon>Bacteria</taxon>
        <taxon>Bacillati</taxon>
        <taxon>Bacillota</taxon>
        <taxon>Clostridia</taxon>
        <taxon>Peptostreptococcales</taxon>
        <taxon>Natronincolaceae</taxon>
        <taxon>Alkaliphilus</taxon>
    </lineage>
</organism>
<dbReference type="InterPro" id="IPR050303">
    <property type="entry name" value="GatZ_KbaZ_carbometab"/>
</dbReference>
<dbReference type="InterPro" id="IPR035466">
    <property type="entry name" value="GlmS/AgaS_SIS"/>
</dbReference>
<proteinExistence type="inferred from homology"/>
<accession>A0A1G5FXR6</accession>
<dbReference type="GO" id="GO:0009401">
    <property type="term" value="P:phosphoenolpyruvate-dependent sugar phosphotransferase system"/>
    <property type="evidence" value="ECO:0007669"/>
    <property type="project" value="TreeGrafter"/>
</dbReference>
<dbReference type="GO" id="GO:0005886">
    <property type="term" value="C:plasma membrane"/>
    <property type="evidence" value="ECO:0007669"/>
    <property type="project" value="TreeGrafter"/>
</dbReference>
<feature type="domain" description="SIS" evidence="5">
    <location>
        <begin position="48"/>
        <end position="200"/>
    </location>
</feature>
<reference evidence="6 7" key="1">
    <citation type="submission" date="2016-10" db="EMBL/GenBank/DDBJ databases">
        <authorList>
            <person name="de Groot N.N."/>
        </authorList>
    </citation>
    <scope>NUCLEOTIDE SEQUENCE [LARGE SCALE GENOMIC DNA]</scope>
    <source>
        <strain evidence="6 7">DSM 18978</strain>
    </source>
</reference>
<dbReference type="GO" id="GO:0016853">
    <property type="term" value="F:isomerase activity"/>
    <property type="evidence" value="ECO:0007669"/>
    <property type="project" value="UniProtKB-KW"/>
</dbReference>